<organism evidence="2 3">
    <name type="scientific">Phyllosticta citribraziliensis</name>
    <dbReference type="NCBI Taxonomy" id="989973"/>
    <lineage>
        <taxon>Eukaryota</taxon>
        <taxon>Fungi</taxon>
        <taxon>Dikarya</taxon>
        <taxon>Ascomycota</taxon>
        <taxon>Pezizomycotina</taxon>
        <taxon>Dothideomycetes</taxon>
        <taxon>Dothideomycetes incertae sedis</taxon>
        <taxon>Botryosphaeriales</taxon>
        <taxon>Phyllostictaceae</taxon>
        <taxon>Phyllosticta</taxon>
    </lineage>
</organism>
<keyword evidence="3" id="KW-1185">Reference proteome</keyword>
<protein>
    <submittedName>
        <fullName evidence="2">Uncharacterized protein</fullName>
    </submittedName>
</protein>
<evidence type="ECO:0000256" key="1">
    <source>
        <dbReference type="SAM" id="MobiDB-lite"/>
    </source>
</evidence>
<sequence>TILLLHAENLLPQSEHHLPKSKLHLPKPGHHLPKSGHQLPKPGHRLPKPGHRLPKPGHHLPKSGQFHNFGSLEKMAANESSAQTSKAPEMAGPVRLRLKFKERRRRDPFEKMARERAHYNMKSNNLYRQFFEKLEKDIKFIRDDIDDLNTTVSQALVKAYGGDPGTTVEDALAMDDDPTESLRQLISQDFRPFDSSRKIGRHLKKLALQPLIPIIQGLRLPVGRSTLAIQKTLSNLPGHCTFEQELEKARDNSLKKFPEYPEAFRVAADSLDILVQELDDINKQKEAVKSFLHAYKRTYVEGKDYPWHIKDANLGSWRTFARAVPVSGKIGTEMDMKVDAATKAVGWYQHERIADFERQLDLLNKYEETLSTEEMLSAWEKPST</sequence>
<dbReference type="EMBL" id="JBBPEH010000002">
    <property type="protein sequence ID" value="KAK7542491.1"/>
    <property type="molecule type" value="Genomic_DNA"/>
</dbReference>
<gene>
    <name evidence="2" type="ORF">J3D65DRAFT_690628</name>
</gene>
<name>A0ABR1M7J9_9PEZI</name>
<dbReference type="RefSeq" id="XP_066658784.1">
    <property type="nucleotide sequence ID" value="XM_066803909.1"/>
</dbReference>
<dbReference type="GeneID" id="92036815"/>
<accession>A0ABR1M7J9</accession>
<proteinExistence type="predicted"/>
<dbReference type="Proteomes" id="UP001360953">
    <property type="component" value="Unassembled WGS sequence"/>
</dbReference>
<feature type="compositionally biased region" description="Basic residues" evidence="1">
    <location>
        <begin position="42"/>
        <end position="59"/>
    </location>
</feature>
<feature type="non-terminal residue" evidence="2">
    <location>
        <position position="1"/>
    </location>
</feature>
<feature type="region of interest" description="Disordered" evidence="1">
    <location>
        <begin position="15"/>
        <end position="59"/>
    </location>
</feature>
<comment type="caution">
    <text evidence="2">The sequence shown here is derived from an EMBL/GenBank/DDBJ whole genome shotgun (WGS) entry which is preliminary data.</text>
</comment>
<evidence type="ECO:0000313" key="3">
    <source>
        <dbReference type="Proteomes" id="UP001360953"/>
    </source>
</evidence>
<evidence type="ECO:0000313" key="2">
    <source>
        <dbReference type="EMBL" id="KAK7542491.1"/>
    </source>
</evidence>
<reference evidence="2 3" key="1">
    <citation type="submission" date="2024-04" db="EMBL/GenBank/DDBJ databases">
        <title>Phyllosticta paracitricarpa is synonymous to the EU quarantine fungus P. citricarpa based on phylogenomic analyses.</title>
        <authorList>
            <consortium name="Lawrence Berkeley National Laboratory"/>
            <person name="Van ingen-buijs V.A."/>
            <person name="Van westerhoven A.C."/>
            <person name="Haridas S."/>
            <person name="Skiadas P."/>
            <person name="Martin F."/>
            <person name="Groenewald J.Z."/>
            <person name="Crous P.W."/>
            <person name="Seidl M.F."/>
        </authorList>
    </citation>
    <scope>NUCLEOTIDE SEQUENCE [LARGE SCALE GENOMIC DNA]</scope>
    <source>
        <strain evidence="2 3">CPC 17464</strain>
    </source>
</reference>
<feature type="compositionally biased region" description="Basic residues" evidence="1">
    <location>
        <begin position="19"/>
        <end position="34"/>
    </location>
</feature>